<evidence type="ECO:0000313" key="3">
    <source>
        <dbReference type="Proteomes" id="UP000024332"/>
    </source>
</evidence>
<reference evidence="2 3" key="1">
    <citation type="submission" date="2014-03" db="EMBL/GenBank/DDBJ databases">
        <title>Draft genome sequence of the novel thermoacidophilic archaea Acidianus copahuensis ALE1 strain, isolated from Copahue volcanic area in Neuquen Argentina.</title>
        <authorList>
            <person name="Urbieta M.S."/>
            <person name="Rascovan N."/>
            <person name="Castro C."/>
            <person name="Revale S."/>
            <person name="Giaveno M.A."/>
            <person name="Vazquez M.P."/>
            <person name="Donati E.R."/>
        </authorList>
    </citation>
    <scope>NUCLEOTIDE SEQUENCE [LARGE SCALE GENOMIC DNA]</scope>
    <source>
        <strain evidence="2 3">ALE1</strain>
    </source>
</reference>
<dbReference type="Proteomes" id="UP000024332">
    <property type="component" value="Unassembled WGS sequence"/>
</dbReference>
<evidence type="ECO:0000313" key="2">
    <source>
        <dbReference type="EMBL" id="EZQ10140.1"/>
    </source>
</evidence>
<dbReference type="RefSeq" id="WP_048099193.1">
    <property type="nucleotide sequence ID" value="NZ_JFZT01000033.1"/>
</dbReference>
<proteinExistence type="predicted"/>
<dbReference type="Pfam" id="PF06467">
    <property type="entry name" value="zf-FCS"/>
    <property type="match status" value="1"/>
</dbReference>
<gene>
    <name evidence="2" type="ORF">CM19_04460</name>
</gene>
<dbReference type="AlphaFoldDB" id="A0A031LQY5"/>
<comment type="caution">
    <text evidence="2">The sequence shown here is derived from an EMBL/GenBank/DDBJ whole genome shotgun (WGS) entry which is preliminary data.</text>
</comment>
<dbReference type="SMART" id="SM00746">
    <property type="entry name" value="TRASH"/>
    <property type="match status" value="1"/>
</dbReference>
<evidence type="ECO:0000259" key="1">
    <source>
        <dbReference type="SMART" id="SM00746"/>
    </source>
</evidence>
<protein>
    <submittedName>
        <fullName evidence="2">Transcriptional regulator</fullName>
    </submittedName>
</protein>
<dbReference type="STRING" id="1160895.CM19_04460"/>
<dbReference type="OrthoDB" id="37898at2157"/>
<name>A0A031LQY5_9CREN</name>
<dbReference type="InterPro" id="IPR010507">
    <property type="entry name" value="Znf_MYM"/>
</dbReference>
<dbReference type="GO" id="GO:0008270">
    <property type="term" value="F:zinc ion binding"/>
    <property type="evidence" value="ECO:0007669"/>
    <property type="project" value="InterPro"/>
</dbReference>
<dbReference type="InterPro" id="IPR011017">
    <property type="entry name" value="TRASH_dom"/>
</dbReference>
<organism evidence="2 3">
    <name type="scientific">Candidatus Acidianus copahuensis</name>
    <dbReference type="NCBI Taxonomy" id="1160895"/>
    <lineage>
        <taxon>Archaea</taxon>
        <taxon>Thermoproteota</taxon>
        <taxon>Thermoprotei</taxon>
        <taxon>Sulfolobales</taxon>
        <taxon>Sulfolobaceae</taxon>
        <taxon>Acidianus</taxon>
    </lineage>
</organism>
<feature type="domain" description="TRASH" evidence="1">
    <location>
        <begin position="18"/>
        <end position="55"/>
    </location>
</feature>
<accession>A0A031LQY5</accession>
<sequence>MGEKMKLNLNLKQDELKCEQCGSPINEGNAYTEEKNGKIHYFCCSHCAEKYFSKHGENI</sequence>
<dbReference type="EMBL" id="JFZT01000033">
    <property type="protein sequence ID" value="EZQ10140.1"/>
    <property type="molecule type" value="Genomic_DNA"/>
</dbReference>
<keyword evidence="3" id="KW-1185">Reference proteome</keyword>